<proteinExistence type="predicted"/>
<name>A0ABQ7NJG6_BRACM</name>
<accession>A0ABQ7NJG6</accession>
<comment type="caution">
    <text evidence="1">The sequence shown here is derived from an EMBL/GenBank/DDBJ whole genome shotgun (WGS) entry which is preliminary data.</text>
</comment>
<evidence type="ECO:0000313" key="1">
    <source>
        <dbReference type="EMBL" id="KAG5411032.1"/>
    </source>
</evidence>
<sequence>MTLLEDSSATQEYDETVAEFSQALLFLCSEWDRIKLKSDGVDERLMVIDRTLVMYEKCFDSMDHCFDQLTQILHRIETNQMSEKAQGKAITSLLNDKHLYSSATQEYDETVAEFSQALLFLCSEWDRIKLKSDGVDERLMVIDRTLVMYEKCFDSMDHCFDQLTQILHRMETNQMSEKAQGKAITSFGLAASQVLSVQAPQQIQDVLDQFMGEYDETVAEFSQALLFLCSEWDRIKLKSDGVDERLMVIDRTLVMYERCFDSMDHCFDQLTQILHRMETNQMSEKAQGKVITSLLNDKHLRYNHLRDLNL</sequence>
<organism evidence="1 2">
    <name type="scientific">Brassica rapa subsp. trilocularis</name>
    <dbReference type="NCBI Taxonomy" id="1813537"/>
    <lineage>
        <taxon>Eukaryota</taxon>
        <taxon>Viridiplantae</taxon>
        <taxon>Streptophyta</taxon>
        <taxon>Embryophyta</taxon>
        <taxon>Tracheophyta</taxon>
        <taxon>Spermatophyta</taxon>
        <taxon>Magnoliopsida</taxon>
        <taxon>eudicotyledons</taxon>
        <taxon>Gunneridae</taxon>
        <taxon>Pentapetalae</taxon>
        <taxon>rosids</taxon>
        <taxon>malvids</taxon>
        <taxon>Brassicales</taxon>
        <taxon>Brassicaceae</taxon>
        <taxon>Brassiceae</taxon>
        <taxon>Brassica</taxon>
    </lineage>
</organism>
<dbReference type="EMBL" id="JADBGQ010000002">
    <property type="protein sequence ID" value="KAG5411032.1"/>
    <property type="molecule type" value="Genomic_DNA"/>
</dbReference>
<evidence type="ECO:0000313" key="2">
    <source>
        <dbReference type="Proteomes" id="UP000823674"/>
    </source>
</evidence>
<reference evidence="1 2" key="1">
    <citation type="submission" date="2021-03" db="EMBL/GenBank/DDBJ databases">
        <authorList>
            <person name="King G.J."/>
            <person name="Bancroft I."/>
            <person name="Baten A."/>
            <person name="Bloomfield J."/>
            <person name="Borpatragohain P."/>
            <person name="He Z."/>
            <person name="Irish N."/>
            <person name="Irwin J."/>
            <person name="Liu K."/>
            <person name="Mauleon R.P."/>
            <person name="Moore J."/>
            <person name="Morris R."/>
            <person name="Ostergaard L."/>
            <person name="Wang B."/>
            <person name="Wells R."/>
        </authorList>
    </citation>
    <scope>NUCLEOTIDE SEQUENCE [LARGE SCALE GENOMIC DNA]</scope>
    <source>
        <strain evidence="1">R-o-18</strain>
        <tissue evidence="1">Leaf</tissue>
    </source>
</reference>
<keyword evidence="2" id="KW-1185">Reference proteome</keyword>
<protein>
    <submittedName>
        <fullName evidence="1">Uncharacterized protein</fullName>
    </submittedName>
</protein>
<gene>
    <name evidence="1" type="primary">A02p038060.1_BraROA</name>
    <name evidence="1" type="ORF">IGI04_007351</name>
</gene>
<dbReference type="Proteomes" id="UP000823674">
    <property type="component" value="Chromosome A02"/>
</dbReference>